<keyword evidence="1" id="KW-0472">Membrane</keyword>
<dbReference type="EMBL" id="BARU01017968">
    <property type="protein sequence ID" value="GAH50916.1"/>
    <property type="molecule type" value="Genomic_DNA"/>
</dbReference>
<comment type="caution">
    <text evidence="2">The sequence shown here is derived from an EMBL/GenBank/DDBJ whole genome shotgun (WGS) entry which is preliminary data.</text>
</comment>
<keyword evidence="1" id="KW-1133">Transmembrane helix</keyword>
<gene>
    <name evidence="2" type="ORF">S03H2_29744</name>
</gene>
<name>X1FZ18_9ZZZZ</name>
<protein>
    <submittedName>
        <fullName evidence="2">Uncharacterized protein</fullName>
    </submittedName>
</protein>
<reference evidence="2" key="1">
    <citation type="journal article" date="2014" name="Front. Microbiol.">
        <title>High frequency of phylogenetically diverse reductive dehalogenase-homologous genes in deep subseafloor sedimentary metagenomes.</title>
        <authorList>
            <person name="Kawai M."/>
            <person name="Futagami T."/>
            <person name="Toyoda A."/>
            <person name="Takaki Y."/>
            <person name="Nishi S."/>
            <person name="Hori S."/>
            <person name="Arai W."/>
            <person name="Tsubouchi T."/>
            <person name="Morono Y."/>
            <person name="Uchiyama I."/>
            <person name="Ito T."/>
            <person name="Fujiyama A."/>
            <person name="Inagaki F."/>
            <person name="Takami H."/>
        </authorList>
    </citation>
    <scope>NUCLEOTIDE SEQUENCE</scope>
    <source>
        <strain evidence="2">Expedition CK06-06</strain>
    </source>
</reference>
<dbReference type="AlphaFoldDB" id="X1FZ18"/>
<feature type="transmembrane region" description="Helical" evidence="1">
    <location>
        <begin position="107"/>
        <end position="126"/>
    </location>
</feature>
<feature type="non-terminal residue" evidence="2">
    <location>
        <position position="127"/>
    </location>
</feature>
<keyword evidence="1" id="KW-0812">Transmembrane</keyword>
<accession>X1FZ18</accession>
<evidence type="ECO:0000313" key="2">
    <source>
        <dbReference type="EMBL" id="GAH50916.1"/>
    </source>
</evidence>
<sequence length="127" mass="14795">MRKKKKYIAIFMLKEQSSYTIKKRKKLNPIKKEISFRDKTYIYNIVIPSYSKGLKQFYLFDIHSTIGHLVFIKNKESLITPEIIDSICKRKTVLQLTSNLTDTAFKVNLMMIFIGLIIGGLIGWIMG</sequence>
<organism evidence="2">
    <name type="scientific">marine sediment metagenome</name>
    <dbReference type="NCBI Taxonomy" id="412755"/>
    <lineage>
        <taxon>unclassified sequences</taxon>
        <taxon>metagenomes</taxon>
        <taxon>ecological metagenomes</taxon>
    </lineage>
</organism>
<evidence type="ECO:0000256" key="1">
    <source>
        <dbReference type="SAM" id="Phobius"/>
    </source>
</evidence>
<proteinExistence type="predicted"/>